<feature type="region of interest" description="Disordered" evidence="1">
    <location>
        <begin position="121"/>
        <end position="167"/>
    </location>
</feature>
<feature type="signal peptide" evidence="2">
    <location>
        <begin position="1"/>
        <end position="18"/>
    </location>
</feature>
<accession>F2IC95</accession>
<proteinExistence type="predicted"/>
<gene>
    <name evidence="3" type="ordered locus">Fluta_2355</name>
</gene>
<reference evidence="3 4" key="1">
    <citation type="journal article" date="2011" name="Stand. Genomic Sci.">
        <title>Complete genome sequence of the gliding freshwater bacterium Fluviicola taffensis type strain (RW262).</title>
        <authorList>
            <person name="Woyke T."/>
            <person name="Chertkov O."/>
            <person name="Lapidus A."/>
            <person name="Nolan M."/>
            <person name="Lucas S."/>
            <person name="Del Rio T.G."/>
            <person name="Tice H."/>
            <person name="Cheng J.F."/>
            <person name="Tapia R."/>
            <person name="Han C."/>
            <person name="Goodwin L."/>
            <person name="Pitluck S."/>
            <person name="Liolios K."/>
            <person name="Pagani I."/>
            <person name="Ivanova N."/>
            <person name="Huntemann M."/>
            <person name="Mavromatis K."/>
            <person name="Mikhailova N."/>
            <person name="Pati A."/>
            <person name="Chen A."/>
            <person name="Palaniappan K."/>
            <person name="Land M."/>
            <person name="Hauser L."/>
            <person name="Brambilla E.M."/>
            <person name="Rohde M."/>
            <person name="Mwirichia R."/>
            <person name="Sikorski J."/>
            <person name="Tindall B.J."/>
            <person name="Goker M."/>
            <person name="Bristow J."/>
            <person name="Eisen J.A."/>
            <person name="Markowitz V."/>
            <person name="Hugenholtz P."/>
            <person name="Klenk H.P."/>
            <person name="Kyrpides N.C."/>
        </authorList>
    </citation>
    <scope>NUCLEOTIDE SEQUENCE [LARGE SCALE GENOMIC DNA]</scope>
    <source>
        <strain evidence="4">DSM 16823 / RW262 / RW262</strain>
    </source>
</reference>
<evidence type="ECO:0000256" key="2">
    <source>
        <dbReference type="SAM" id="SignalP"/>
    </source>
</evidence>
<dbReference type="AlphaFoldDB" id="F2IC95"/>
<keyword evidence="2" id="KW-0732">Signal</keyword>
<evidence type="ECO:0000256" key="1">
    <source>
        <dbReference type="SAM" id="MobiDB-lite"/>
    </source>
</evidence>
<dbReference type="EMBL" id="CP002542">
    <property type="protein sequence ID" value="AEA44341.1"/>
    <property type="molecule type" value="Genomic_DNA"/>
</dbReference>
<dbReference type="STRING" id="755732.Fluta_2355"/>
<protein>
    <submittedName>
        <fullName evidence="3">Uncharacterized protein</fullName>
    </submittedName>
</protein>
<evidence type="ECO:0000313" key="4">
    <source>
        <dbReference type="Proteomes" id="UP000007463"/>
    </source>
</evidence>
<dbReference type="HOGENOM" id="CLU_122328_0_0_10"/>
<dbReference type="eggNOG" id="ENOG5033743">
    <property type="taxonomic scope" value="Bacteria"/>
</dbReference>
<evidence type="ECO:0000313" key="3">
    <source>
        <dbReference type="EMBL" id="AEA44341.1"/>
    </source>
</evidence>
<sequence precursor="true">MKKTIFLAVILISGIALGQDYKSGDVELDANLKIVNTDGNKDLASFKLDLTKTFNVTLPKVEACFSVGMTAGDAFMAFQISNITRKPIEDVITVYKTSKSKGWGAMAKELGIKPGSAEFHALKGKAKDKSKGNSKAKTTGNSNGNGNGNGKSKGNSGKSNGNGKGKK</sequence>
<organism evidence="3 4">
    <name type="scientific">Fluviicola taffensis (strain DSM 16823 / NCIMB 13979 / RW262)</name>
    <dbReference type="NCBI Taxonomy" id="755732"/>
    <lineage>
        <taxon>Bacteria</taxon>
        <taxon>Pseudomonadati</taxon>
        <taxon>Bacteroidota</taxon>
        <taxon>Flavobacteriia</taxon>
        <taxon>Flavobacteriales</taxon>
        <taxon>Crocinitomicaceae</taxon>
        <taxon>Fluviicola</taxon>
    </lineage>
</organism>
<name>F2IC95_FLUTR</name>
<dbReference type="RefSeq" id="WP_013687111.1">
    <property type="nucleotide sequence ID" value="NC_015321.1"/>
</dbReference>
<dbReference type="KEGG" id="fte:Fluta_2355"/>
<feature type="chain" id="PRO_5003279704" evidence="2">
    <location>
        <begin position="19"/>
        <end position="167"/>
    </location>
</feature>
<dbReference type="OrthoDB" id="5966402at2"/>
<dbReference type="Proteomes" id="UP000007463">
    <property type="component" value="Chromosome"/>
</dbReference>
<reference evidence="4" key="2">
    <citation type="submission" date="2011-02" db="EMBL/GenBank/DDBJ databases">
        <title>The complete genome of Fluviicola taffensis DSM 16823.</title>
        <authorList>
            <consortium name="US DOE Joint Genome Institute (JGI-PGF)"/>
            <person name="Lucas S."/>
            <person name="Copeland A."/>
            <person name="Lapidus A."/>
            <person name="Bruce D."/>
            <person name="Goodwin L."/>
            <person name="Pitluck S."/>
            <person name="Kyrpides N."/>
            <person name="Mavromatis K."/>
            <person name="Ivanova N."/>
            <person name="Mikhailova N."/>
            <person name="Pagani I."/>
            <person name="Chertkov O."/>
            <person name="Detter J.C."/>
            <person name="Han C."/>
            <person name="Tapia R."/>
            <person name="Land M."/>
            <person name="Hauser L."/>
            <person name="Markowitz V."/>
            <person name="Cheng J.-F."/>
            <person name="Hugenholtz P."/>
            <person name="Woyke T."/>
            <person name="Wu D."/>
            <person name="Tindall B."/>
            <person name="Pomrenke H.G."/>
            <person name="Brambilla E."/>
            <person name="Klenk H.-P."/>
            <person name="Eisen J.A."/>
        </authorList>
    </citation>
    <scope>NUCLEOTIDE SEQUENCE [LARGE SCALE GENOMIC DNA]</scope>
    <source>
        <strain evidence="4">DSM 16823 / RW262 / RW262</strain>
    </source>
</reference>
<keyword evidence="4" id="KW-1185">Reference proteome</keyword>